<dbReference type="GO" id="GO:0003677">
    <property type="term" value="F:DNA binding"/>
    <property type="evidence" value="ECO:0007669"/>
    <property type="project" value="UniProtKB-KW"/>
</dbReference>
<dbReference type="CDD" id="cd01106">
    <property type="entry name" value="HTH_TipAL-Mta"/>
    <property type="match status" value="1"/>
</dbReference>
<dbReference type="Pfam" id="PF13411">
    <property type="entry name" value="MerR_1"/>
    <property type="match status" value="1"/>
</dbReference>
<dbReference type="PRINTS" id="PR00040">
    <property type="entry name" value="HTHMERR"/>
</dbReference>
<feature type="transmembrane region" description="Helical" evidence="5">
    <location>
        <begin position="152"/>
        <end position="170"/>
    </location>
</feature>
<dbReference type="InterPro" id="IPR047057">
    <property type="entry name" value="MerR_fam"/>
</dbReference>
<dbReference type="Gene3D" id="1.10.1660.10">
    <property type="match status" value="1"/>
</dbReference>
<keyword evidence="5" id="KW-0472">Membrane</keyword>
<evidence type="ECO:0000313" key="7">
    <source>
        <dbReference type="EMBL" id="AJC12221.1"/>
    </source>
</evidence>
<dbReference type="InterPro" id="IPR009061">
    <property type="entry name" value="DNA-bd_dom_put_sf"/>
</dbReference>
<evidence type="ECO:0000256" key="1">
    <source>
        <dbReference type="ARBA" id="ARBA00022491"/>
    </source>
</evidence>
<reference evidence="8" key="1">
    <citation type="submission" date="2014-08" db="EMBL/GenBank/DDBJ databases">
        <title>Coriobacteriaceae sp. complete genome.</title>
        <authorList>
            <person name="Looft T."/>
            <person name="Bayles D.O."/>
            <person name="Stanton T.B."/>
        </authorList>
    </citation>
    <scope>NUCLEOTIDE SEQUENCE [LARGE SCALE GENOMIC DNA]</scope>
    <source>
        <strain evidence="8">68-1-3</strain>
    </source>
</reference>
<name>A0A0A8B3Y7_9ACTN</name>
<keyword evidence="4" id="KW-0804">Transcription</keyword>
<organism evidence="7 8">
    <name type="scientific">Berryella intestinalis</name>
    <dbReference type="NCBI Taxonomy" id="1531429"/>
    <lineage>
        <taxon>Bacteria</taxon>
        <taxon>Bacillati</taxon>
        <taxon>Actinomycetota</taxon>
        <taxon>Coriobacteriia</taxon>
        <taxon>Eggerthellales</taxon>
        <taxon>Eggerthellaceae</taxon>
        <taxon>Berryella</taxon>
    </lineage>
</organism>
<keyword evidence="8" id="KW-1185">Reference proteome</keyword>
<dbReference type="PANTHER" id="PTHR30204">
    <property type="entry name" value="REDOX-CYCLING DRUG-SENSING TRANSCRIPTIONAL ACTIVATOR SOXR"/>
    <property type="match status" value="1"/>
</dbReference>
<evidence type="ECO:0000256" key="4">
    <source>
        <dbReference type="ARBA" id="ARBA00023163"/>
    </source>
</evidence>
<protein>
    <submittedName>
        <fullName evidence="7">MerR family transcriptional regulator</fullName>
    </submittedName>
</protein>
<keyword evidence="5" id="KW-0812">Transmembrane</keyword>
<dbReference type="InterPro" id="IPR000551">
    <property type="entry name" value="MerR-type_HTH_dom"/>
</dbReference>
<dbReference type="SMART" id="SM00422">
    <property type="entry name" value="HTH_MERR"/>
    <property type="match status" value="1"/>
</dbReference>
<dbReference type="STRING" id="1531429.JI75_05620"/>
<dbReference type="SUPFAM" id="SSF46955">
    <property type="entry name" value="Putative DNA-binding domain"/>
    <property type="match status" value="1"/>
</dbReference>
<evidence type="ECO:0000256" key="3">
    <source>
        <dbReference type="ARBA" id="ARBA00023125"/>
    </source>
</evidence>
<dbReference type="GO" id="GO:0003700">
    <property type="term" value="F:DNA-binding transcription factor activity"/>
    <property type="evidence" value="ECO:0007669"/>
    <property type="project" value="InterPro"/>
</dbReference>
<dbReference type="PANTHER" id="PTHR30204:SF69">
    <property type="entry name" value="MERR-FAMILY TRANSCRIPTIONAL REGULATOR"/>
    <property type="match status" value="1"/>
</dbReference>
<reference evidence="7 8" key="2">
    <citation type="journal article" date="2015" name="Genome Announc.">
        <title>Complete Genome Sequence of Coriobacteriaceae Strain 68-1-3, a Novel Mucus-Degrading Isolate from the Swine Intestinal Tract.</title>
        <authorList>
            <person name="Looft T."/>
            <person name="Bayles D.O."/>
            <person name="Alt D.P."/>
            <person name="Stanton T.B."/>
        </authorList>
    </citation>
    <scope>NUCLEOTIDE SEQUENCE [LARGE SCALE GENOMIC DNA]</scope>
    <source>
        <strain evidence="7 8">68-1-3</strain>
    </source>
</reference>
<dbReference type="PROSITE" id="PS50937">
    <property type="entry name" value="HTH_MERR_2"/>
    <property type="match status" value="1"/>
</dbReference>
<proteinExistence type="predicted"/>
<keyword evidence="3" id="KW-0238">DNA-binding</keyword>
<evidence type="ECO:0000256" key="5">
    <source>
        <dbReference type="SAM" id="Phobius"/>
    </source>
</evidence>
<keyword evidence="5" id="KW-1133">Transmembrane helix</keyword>
<keyword evidence="2" id="KW-0805">Transcription regulation</keyword>
<evidence type="ECO:0000256" key="2">
    <source>
        <dbReference type="ARBA" id="ARBA00023015"/>
    </source>
</evidence>
<dbReference type="EMBL" id="CP009302">
    <property type="protein sequence ID" value="AJC12221.1"/>
    <property type="molecule type" value="Genomic_DNA"/>
</dbReference>
<evidence type="ECO:0000313" key="8">
    <source>
        <dbReference type="Proteomes" id="UP000031121"/>
    </source>
</evidence>
<dbReference type="OrthoDB" id="9809391at2"/>
<gene>
    <name evidence="7" type="ORF">JI75_05620</name>
</gene>
<sequence>MSQEEKGKLFTTGEVAEMCGVSVRTVQYYDDRGLVSPSGRSEGGRRLYNEEAIGVLRTVCLLKSMGLSLRTIREVLARPDDTAALECILDEQEKAIAADLDARRAMIRSIAAVRASLSEQGRMPEVSETCMDNIMAKQASEKTRLYRMKRRMIVEGLAVDAVLISAVVLGVTRGEWLVFALVLPLALIVAWQLAEAYHRDARYVCPHCREVFSPSLREFMFSGHTPVARKLSCPCCGTRDWCAEASVDSVESAAS</sequence>
<feature type="domain" description="HTH merR-type" evidence="6">
    <location>
        <begin position="9"/>
        <end position="78"/>
    </location>
</feature>
<dbReference type="AlphaFoldDB" id="A0A0A8B3Y7"/>
<dbReference type="KEGG" id="cbac:JI75_05620"/>
<feature type="transmembrane region" description="Helical" evidence="5">
    <location>
        <begin position="176"/>
        <end position="194"/>
    </location>
</feature>
<accession>A0A0A8B3Y7</accession>
<dbReference type="Proteomes" id="UP000031121">
    <property type="component" value="Chromosome"/>
</dbReference>
<dbReference type="HOGENOM" id="CLU_080961_0_0_11"/>
<keyword evidence="1" id="KW-0678">Repressor</keyword>
<evidence type="ECO:0000259" key="6">
    <source>
        <dbReference type="PROSITE" id="PS50937"/>
    </source>
</evidence>
<dbReference type="RefSeq" id="WP_039689387.1">
    <property type="nucleotide sequence ID" value="NZ_CP009302.1"/>
</dbReference>